<evidence type="ECO:0000256" key="1">
    <source>
        <dbReference type="ARBA" id="ARBA00022729"/>
    </source>
</evidence>
<dbReference type="Proteomes" id="UP000516305">
    <property type="component" value="Chromosome"/>
</dbReference>
<dbReference type="Pfam" id="PF18962">
    <property type="entry name" value="Por_Secre_tail"/>
    <property type="match status" value="1"/>
</dbReference>
<feature type="chain" id="PRO_5028848444" evidence="2">
    <location>
        <begin position="20"/>
        <end position="311"/>
    </location>
</feature>
<evidence type="ECO:0000259" key="3">
    <source>
        <dbReference type="Pfam" id="PF18962"/>
    </source>
</evidence>
<gene>
    <name evidence="4" type="ORF">H4K34_01295</name>
</gene>
<protein>
    <submittedName>
        <fullName evidence="4">T9SS type A sorting domain-containing protein</fullName>
    </submittedName>
</protein>
<organism evidence="4 5">
    <name type="scientific">Croceimicrobium hydrocarbonivorans</name>
    <dbReference type="NCBI Taxonomy" id="2761580"/>
    <lineage>
        <taxon>Bacteria</taxon>
        <taxon>Pseudomonadati</taxon>
        <taxon>Bacteroidota</taxon>
        <taxon>Flavobacteriia</taxon>
        <taxon>Flavobacteriales</taxon>
        <taxon>Owenweeksiaceae</taxon>
        <taxon>Croceimicrobium</taxon>
    </lineage>
</organism>
<evidence type="ECO:0000313" key="5">
    <source>
        <dbReference type="Proteomes" id="UP000516305"/>
    </source>
</evidence>
<feature type="domain" description="Secretion system C-terminal sorting" evidence="3">
    <location>
        <begin position="237"/>
        <end position="307"/>
    </location>
</feature>
<keyword evidence="1 2" id="KW-0732">Signal</keyword>
<name>A0A7H0VFK9_9FLAO</name>
<dbReference type="InterPro" id="IPR026444">
    <property type="entry name" value="Secre_tail"/>
</dbReference>
<proteinExistence type="predicted"/>
<dbReference type="RefSeq" id="WP_210759034.1">
    <property type="nucleotide sequence ID" value="NZ_CP060139.1"/>
</dbReference>
<dbReference type="KEGG" id="chyd:H4K34_01295"/>
<dbReference type="NCBIfam" id="TIGR04183">
    <property type="entry name" value="Por_Secre_tail"/>
    <property type="match status" value="1"/>
</dbReference>
<dbReference type="AlphaFoldDB" id="A0A7H0VFK9"/>
<sequence length="311" mass="33180">MPKTLLLFVVCLFGGSLMAQSSSIQPNTGSQGQTLPIIISGQNTQFQSGSATVQLQYSQGSFTISQGSITGFSNIQVSSPTQITGTLVVPPNAPSGSYNLLVMTGGSNTINFDPSAFTVQPPTSNFIQVQPNGVKPGNTLNGMTISVPAGSFKNAMTGIQNVWLSKGNLVLENFSNIAVQNASTFTADFSAPSSVPQGMYDMNVLENSGAMHVTIAAFEISDNVSLVERPLFNFSYFPNPAQDYLKVSYAEASTQTSFEILDLNGRLIQSYTAESTEGEMSFSISDLAKGIYVLRVKEAGTVLTVKKWQKN</sequence>
<feature type="signal peptide" evidence="2">
    <location>
        <begin position="1"/>
        <end position="19"/>
    </location>
</feature>
<evidence type="ECO:0000256" key="2">
    <source>
        <dbReference type="SAM" id="SignalP"/>
    </source>
</evidence>
<accession>A0A7H0VFK9</accession>
<keyword evidence="5" id="KW-1185">Reference proteome</keyword>
<dbReference type="EMBL" id="CP060139">
    <property type="protein sequence ID" value="QNR24507.1"/>
    <property type="molecule type" value="Genomic_DNA"/>
</dbReference>
<evidence type="ECO:0000313" key="4">
    <source>
        <dbReference type="EMBL" id="QNR24507.1"/>
    </source>
</evidence>
<reference evidence="4 5" key="1">
    <citation type="submission" date="2020-08" db="EMBL/GenBank/DDBJ databases">
        <title>Croceimicrobium hydrocarbonivorans gen. nov., sp. nov., a novel marine bacterium isolated from a bacterial consortium that degrades polyethylene terephthalate.</title>
        <authorList>
            <person name="Liu R."/>
        </authorList>
    </citation>
    <scope>NUCLEOTIDE SEQUENCE [LARGE SCALE GENOMIC DNA]</scope>
    <source>
        <strain evidence="4 5">A20-9</strain>
    </source>
</reference>